<dbReference type="OrthoDB" id="541635at2"/>
<protein>
    <submittedName>
        <fullName evidence="2">Uncharacterized protein</fullName>
    </submittedName>
</protein>
<keyword evidence="1" id="KW-0812">Transmembrane</keyword>
<sequence length="72" mass="8749">MGNGFYRVEYLSPTGFIGFWVLFIGFIFTGIMFYFVFFKLNEDDVSYKDRKRKNLEKEEQKKKIARLYPKEN</sequence>
<name>A0A318R4S5_PROMR</name>
<evidence type="ECO:0000313" key="3">
    <source>
        <dbReference type="Proteomes" id="UP000247807"/>
    </source>
</evidence>
<gene>
    <name evidence="2" type="ORF">DNJ73_03675</name>
</gene>
<keyword evidence="1" id="KW-1133">Transmembrane helix</keyword>
<proteinExistence type="predicted"/>
<evidence type="ECO:0000313" key="2">
    <source>
        <dbReference type="EMBL" id="PYE02858.1"/>
    </source>
</evidence>
<feature type="transmembrane region" description="Helical" evidence="1">
    <location>
        <begin position="16"/>
        <end position="38"/>
    </location>
</feature>
<organism evidence="2 3">
    <name type="scientific">Prochlorococcus marinus XMU1408</name>
    <dbReference type="NCBI Taxonomy" id="2213228"/>
    <lineage>
        <taxon>Bacteria</taxon>
        <taxon>Bacillati</taxon>
        <taxon>Cyanobacteriota</taxon>
        <taxon>Cyanophyceae</taxon>
        <taxon>Synechococcales</taxon>
        <taxon>Prochlorococcaceae</taxon>
        <taxon>Prochlorococcus</taxon>
    </lineage>
</organism>
<comment type="caution">
    <text evidence="2">The sequence shown here is derived from an EMBL/GenBank/DDBJ whole genome shotgun (WGS) entry which is preliminary data.</text>
</comment>
<keyword evidence="1" id="KW-0472">Membrane</keyword>
<accession>A0A318R4S5</accession>
<dbReference type="Proteomes" id="UP000247807">
    <property type="component" value="Unassembled WGS sequence"/>
</dbReference>
<evidence type="ECO:0000256" key="1">
    <source>
        <dbReference type="SAM" id="Phobius"/>
    </source>
</evidence>
<dbReference type="EMBL" id="QJUE01000002">
    <property type="protein sequence ID" value="PYE02858.1"/>
    <property type="molecule type" value="Genomic_DNA"/>
</dbReference>
<reference evidence="2 3" key="1">
    <citation type="journal article" date="2018" name="Appl. Environ. Microbiol.">
        <title>Genome rearrangement shapes Prochlorococcus ecological adaptation.</title>
        <authorList>
            <person name="Yan W."/>
            <person name="Wei S."/>
            <person name="Wang Q."/>
            <person name="Xiao X."/>
            <person name="Zeng Q."/>
            <person name="Jiao N."/>
            <person name="Zhang R."/>
        </authorList>
    </citation>
    <scope>NUCLEOTIDE SEQUENCE [LARGE SCALE GENOMIC DNA]</scope>
    <source>
        <strain evidence="2 3">XMU1408</strain>
    </source>
</reference>
<dbReference type="AlphaFoldDB" id="A0A318R4S5"/>
<dbReference type="RefSeq" id="WP_158466356.1">
    <property type="nucleotide sequence ID" value="NZ_QJUE01000002.1"/>
</dbReference>